<name>A0A5P6A9B8_RAOPL</name>
<dbReference type="AlphaFoldDB" id="A0A5P6A9B8"/>
<evidence type="ECO:0000313" key="1">
    <source>
        <dbReference type="EMBL" id="QFG76528.1"/>
    </source>
</evidence>
<accession>A0A5P6A9B8</accession>
<organism evidence="1">
    <name type="scientific">Raoultella planticola</name>
    <name type="common">Klebsiella planticola</name>
    <dbReference type="NCBI Taxonomy" id="575"/>
    <lineage>
        <taxon>Bacteria</taxon>
        <taxon>Pseudomonadati</taxon>
        <taxon>Pseudomonadota</taxon>
        <taxon>Gammaproteobacteria</taxon>
        <taxon>Enterobacterales</taxon>
        <taxon>Enterobacteriaceae</taxon>
        <taxon>Klebsiella/Raoultella group</taxon>
        <taxon>Raoultella</taxon>
    </lineage>
</organism>
<reference evidence="1" key="1">
    <citation type="submission" date="2018-05" db="EMBL/GenBank/DDBJ databases">
        <title>Bacterial isolates from healthy term breastfed infants carrying antibiotic resistance genes.</title>
        <authorList>
            <person name="Casaburi G."/>
        </authorList>
    </citation>
    <scope>NUCLEOTIDE SEQUENCE [LARGE SCALE GENOMIC DNA]</scope>
    <source>
        <strain evidence="1">7084_4</strain>
    </source>
</reference>
<proteinExistence type="predicted"/>
<gene>
    <name evidence="1" type="ORF">DMB90_05820</name>
</gene>
<dbReference type="EMBL" id="CP029752">
    <property type="protein sequence ID" value="QFG76528.1"/>
    <property type="molecule type" value="Genomic_DNA"/>
</dbReference>
<sequence>MTRPLRSNILIFIAVFASERDKTRLIARKQTIIIRITFTKDDTFVLCVVAYRSTGLRQLRIMS</sequence>
<protein>
    <submittedName>
        <fullName evidence="1">Uncharacterized protein</fullName>
    </submittedName>
</protein>